<gene>
    <name evidence="3" type="ORF">FJTKL_12556</name>
</gene>
<feature type="domain" description="ML-like" evidence="2">
    <location>
        <begin position="3"/>
        <end position="132"/>
    </location>
</feature>
<comment type="caution">
    <text evidence="3">The sequence shown here is derived from an EMBL/GenBank/DDBJ whole genome shotgun (WGS) entry which is preliminary data.</text>
</comment>
<accession>A0ABR4ECZ5</accession>
<keyword evidence="1" id="KW-0812">Transmembrane</keyword>
<evidence type="ECO:0000313" key="4">
    <source>
        <dbReference type="Proteomes" id="UP001600888"/>
    </source>
</evidence>
<dbReference type="Pfam" id="PF14558">
    <property type="entry name" value="TRP_N"/>
    <property type="match status" value="1"/>
</dbReference>
<evidence type="ECO:0000313" key="3">
    <source>
        <dbReference type="EMBL" id="KAL2280270.1"/>
    </source>
</evidence>
<dbReference type="InterPro" id="IPR032800">
    <property type="entry name" value="TRP_N"/>
</dbReference>
<proteinExistence type="predicted"/>
<keyword evidence="1" id="KW-1133">Transmembrane helix</keyword>
<dbReference type="SMART" id="SM01320">
    <property type="entry name" value="TRP_N"/>
    <property type="match status" value="1"/>
</dbReference>
<organism evidence="3 4">
    <name type="scientific">Diaporthe vaccinii</name>
    <dbReference type="NCBI Taxonomy" id="105482"/>
    <lineage>
        <taxon>Eukaryota</taxon>
        <taxon>Fungi</taxon>
        <taxon>Dikarya</taxon>
        <taxon>Ascomycota</taxon>
        <taxon>Pezizomycotina</taxon>
        <taxon>Sordariomycetes</taxon>
        <taxon>Sordariomycetidae</taxon>
        <taxon>Diaporthales</taxon>
        <taxon>Diaporthaceae</taxon>
        <taxon>Diaporthe</taxon>
        <taxon>Diaporthe eres species complex</taxon>
    </lineage>
</organism>
<keyword evidence="4" id="KW-1185">Reference proteome</keyword>
<reference evidence="3 4" key="1">
    <citation type="submission" date="2024-03" db="EMBL/GenBank/DDBJ databases">
        <title>A high-quality draft genome sequence of Diaporthe vaccinii, a causative agent of upright dieback and viscid rot disease in cranberry plants.</title>
        <authorList>
            <person name="Sarrasin M."/>
            <person name="Lang B.F."/>
            <person name="Burger G."/>
        </authorList>
    </citation>
    <scope>NUCLEOTIDE SEQUENCE [LARGE SCALE GENOMIC DNA]</scope>
    <source>
        <strain evidence="3 4">IS7</strain>
    </source>
</reference>
<keyword evidence="1" id="KW-0472">Membrane</keyword>
<dbReference type="Proteomes" id="UP001600888">
    <property type="component" value="Unassembled WGS sequence"/>
</dbReference>
<evidence type="ECO:0000259" key="2">
    <source>
        <dbReference type="SMART" id="SM01320"/>
    </source>
</evidence>
<feature type="transmembrane region" description="Helical" evidence="1">
    <location>
        <begin position="140"/>
        <end position="163"/>
    </location>
</feature>
<dbReference type="PANTHER" id="PTHR31145">
    <property type="entry name" value="INTEGRAL MEMBRANE PROTEIN (AFU_ORTHOLOGUE AFUA_7G01610)"/>
    <property type="match status" value="1"/>
</dbReference>
<protein>
    <recommendedName>
        <fullName evidence="2">ML-like domain-containing protein</fullName>
    </recommendedName>
</protein>
<dbReference type="InterPro" id="IPR040241">
    <property type="entry name" value="TRP_Flc/Pkd2-like"/>
</dbReference>
<evidence type="ECO:0000256" key="1">
    <source>
        <dbReference type="SAM" id="Phobius"/>
    </source>
</evidence>
<sequence length="191" mass="20593">MGGQSLLNITKFDAAYYQDNATVLFHLDGASSIQNESLVMLFSMNAYGENRFQKVFDPCFANIHSLCPLNASVPVQAWAVFPVGPAQVGDIPNLASTIPDFEGFVRLQIFANSTRSRVGCFQASMTNGITMGHPQAISPVLALLTMVAIVGSFATAAYGVSIAHMRTHYAHSISVMVFLEAFQSIFFSGAL</sequence>
<dbReference type="EMBL" id="JBAWTH010000067">
    <property type="protein sequence ID" value="KAL2280270.1"/>
    <property type="molecule type" value="Genomic_DNA"/>
</dbReference>
<name>A0ABR4ECZ5_9PEZI</name>
<dbReference type="PANTHER" id="PTHR31145:SF7">
    <property type="entry name" value="TRP-LIKE ION CHANNEL"/>
    <property type="match status" value="1"/>
</dbReference>